<evidence type="ECO:0000313" key="1">
    <source>
        <dbReference type="EMBL" id="MDA0183188.1"/>
    </source>
</evidence>
<gene>
    <name evidence="1" type="ORF">OJ997_22955</name>
</gene>
<organism evidence="1 2">
    <name type="scientific">Solirubrobacter phytolaccae</name>
    <dbReference type="NCBI Taxonomy" id="1404360"/>
    <lineage>
        <taxon>Bacteria</taxon>
        <taxon>Bacillati</taxon>
        <taxon>Actinomycetota</taxon>
        <taxon>Thermoleophilia</taxon>
        <taxon>Solirubrobacterales</taxon>
        <taxon>Solirubrobacteraceae</taxon>
        <taxon>Solirubrobacter</taxon>
    </lineage>
</organism>
<dbReference type="RefSeq" id="WP_270027584.1">
    <property type="nucleotide sequence ID" value="NZ_JAPDDP010000048.1"/>
</dbReference>
<dbReference type="AlphaFoldDB" id="A0A9X3NB78"/>
<evidence type="ECO:0000313" key="2">
    <source>
        <dbReference type="Proteomes" id="UP001147653"/>
    </source>
</evidence>
<dbReference type="EMBL" id="JAPDDP010000048">
    <property type="protein sequence ID" value="MDA0183188.1"/>
    <property type="molecule type" value="Genomic_DNA"/>
</dbReference>
<accession>A0A9X3NB78</accession>
<proteinExistence type="predicted"/>
<dbReference type="Proteomes" id="UP001147653">
    <property type="component" value="Unassembled WGS sequence"/>
</dbReference>
<comment type="caution">
    <text evidence="1">The sequence shown here is derived from an EMBL/GenBank/DDBJ whole genome shotgun (WGS) entry which is preliminary data.</text>
</comment>
<sequence length="63" mass="7150">MYIREVARHVPIDQYQAREDSDEILSDPDALDAIEAGLAELNRGDVVTLGAIRNELAERRRSR</sequence>
<reference evidence="1" key="1">
    <citation type="submission" date="2022-10" db="EMBL/GenBank/DDBJ databases">
        <title>The WGS of Solirubrobacter phytolaccae KCTC 29190.</title>
        <authorList>
            <person name="Jiang Z."/>
        </authorList>
    </citation>
    <scope>NUCLEOTIDE SEQUENCE</scope>
    <source>
        <strain evidence="1">KCTC 29190</strain>
    </source>
</reference>
<dbReference type="Gene3D" id="1.10.1220.170">
    <property type="match status" value="1"/>
</dbReference>
<protein>
    <submittedName>
        <fullName evidence="1">Uncharacterized protein</fullName>
    </submittedName>
</protein>
<keyword evidence="2" id="KW-1185">Reference proteome</keyword>
<name>A0A9X3NB78_9ACTN</name>